<feature type="transmembrane region" description="Helical" evidence="10">
    <location>
        <begin position="12"/>
        <end position="33"/>
    </location>
</feature>
<keyword evidence="12" id="KW-1185">Reference proteome</keyword>
<dbReference type="AlphaFoldDB" id="A0A2S0PDJ2"/>
<feature type="transmembrane region" description="Helical" evidence="10">
    <location>
        <begin position="195"/>
        <end position="219"/>
    </location>
</feature>
<evidence type="ECO:0000256" key="8">
    <source>
        <dbReference type="ARBA" id="ARBA00022989"/>
    </source>
</evidence>
<keyword evidence="6 10" id="KW-1278">Translocase</keyword>
<dbReference type="PANTHER" id="PTHR30578:SF0">
    <property type="entry name" value="ION-TRANSLOCATING OXIDOREDUCTASE COMPLEX SUBUNIT D"/>
    <property type="match status" value="1"/>
</dbReference>
<dbReference type="InterPro" id="IPR011303">
    <property type="entry name" value="RnfD_bac"/>
</dbReference>
<dbReference type="InterPro" id="IPR004338">
    <property type="entry name" value="NqrB/RnfD"/>
</dbReference>
<keyword evidence="4 10" id="KW-0288">FMN</keyword>
<comment type="function">
    <text evidence="10">Part of a membrane-bound complex that couples electron transfer with translocation of ions across the membrane.</text>
</comment>
<evidence type="ECO:0000256" key="3">
    <source>
        <dbReference type="ARBA" id="ARBA00022630"/>
    </source>
</evidence>
<dbReference type="GO" id="GO:0005886">
    <property type="term" value="C:plasma membrane"/>
    <property type="evidence" value="ECO:0007669"/>
    <property type="project" value="UniProtKB-SubCell"/>
</dbReference>
<gene>
    <name evidence="10" type="primary">rnfD</name>
    <name evidence="11" type="ORF">DAI18_16315</name>
</gene>
<evidence type="ECO:0000313" key="11">
    <source>
        <dbReference type="EMBL" id="AVY95436.1"/>
    </source>
</evidence>
<evidence type="ECO:0000256" key="4">
    <source>
        <dbReference type="ARBA" id="ARBA00022643"/>
    </source>
</evidence>
<reference evidence="11 12" key="1">
    <citation type="submission" date="2018-04" db="EMBL/GenBank/DDBJ databases">
        <title>Denitrifier Microvirgula.</title>
        <authorList>
            <person name="Anderson E."/>
            <person name="Jang J."/>
            <person name="Ishii S."/>
        </authorList>
    </citation>
    <scope>NUCLEOTIDE SEQUENCE [LARGE SCALE GENOMIC DNA]</scope>
    <source>
        <strain evidence="11 12">BE2.4</strain>
    </source>
</reference>
<protein>
    <recommendedName>
        <fullName evidence="10">Ion-translocating oxidoreductase complex subunit D</fullName>
        <ecNumber evidence="10">7.-.-.-</ecNumber>
    </recommendedName>
    <alternativeName>
        <fullName evidence="10">Rnf electron transport complex subunit D</fullName>
    </alternativeName>
</protein>
<comment type="subcellular location">
    <subcellularLocation>
        <location evidence="10">Cell inner membrane</location>
        <topology evidence="10">Multi-pass membrane protein</topology>
    </subcellularLocation>
</comment>
<dbReference type="GO" id="GO:0055085">
    <property type="term" value="P:transmembrane transport"/>
    <property type="evidence" value="ECO:0007669"/>
    <property type="project" value="InterPro"/>
</dbReference>
<comment type="cofactor">
    <cofactor evidence="10">
        <name>FMN</name>
        <dbReference type="ChEBI" id="CHEBI:58210"/>
    </cofactor>
</comment>
<dbReference type="OrthoDB" id="9776359at2"/>
<comment type="subunit">
    <text evidence="10">The complex is composed of six subunits: RnfA, RnfB, RnfC, RnfD, RnfE and RnfG.</text>
</comment>
<dbReference type="NCBIfam" id="TIGR01946">
    <property type="entry name" value="rnfD"/>
    <property type="match status" value="1"/>
</dbReference>
<organism evidence="11 12">
    <name type="scientific">Microvirgula aerodenitrificans</name>
    <dbReference type="NCBI Taxonomy" id="57480"/>
    <lineage>
        <taxon>Bacteria</taxon>
        <taxon>Pseudomonadati</taxon>
        <taxon>Pseudomonadota</taxon>
        <taxon>Betaproteobacteria</taxon>
        <taxon>Neisseriales</taxon>
        <taxon>Aquaspirillaceae</taxon>
        <taxon>Microvirgula</taxon>
    </lineage>
</organism>
<dbReference type="PANTHER" id="PTHR30578">
    <property type="entry name" value="ELECTRON TRANSPORT COMPLEX PROTEIN RNFD"/>
    <property type="match status" value="1"/>
</dbReference>
<keyword evidence="10" id="KW-0997">Cell inner membrane</keyword>
<dbReference type="HAMAP" id="MF_00462">
    <property type="entry name" value="RsxD_RnfD"/>
    <property type="match status" value="1"/>
</dbReference>
<evidence type="ECO:0000256" key="9">
    <source>
        <dbReference type="ARBA" id="ARBA00023136"/>
    </source>
</evidence>
<dbReference type="Proteomes" id="UP000244173">
    <property type="component" value="Chromosome"/>
</dbReference>
<keyword evidence="10" id="KW-1003">Cell membrane</keyword>
<dbReference type="GO" id="GO:0022900">
    <property type="term" value="P:electron transport chain"/>
    <property type="evidence" value="ECO:0007669"/>
    <property type="project" value="UniProtKB-UniRule"/>
</dbReference>
<evidence type="ECO:0000256" key="10">
    <source>
        <dbReference type="HAMAP-Rule" id="MF_00462"/>
    </source>
</evidence>
<keyword evidence="8 10" id="KW-1133">Transmembrane helix</keyword>
<feature type="transmembrane region" description="Helical" evidence="10">
    <location>
        <begin position="252"/>
        <end position="271"/>
    </location>
</feature>
<evidence type="ECO:0000313" key="12">
    <source>
        <dbReference type="Proteomes" id="UP000244173"/>
    </source>
</evidence>
<comment type="similarity">
    <text evidence="10">Belongs to the NqrB/RnfD family.</text>
</comment>
<dbReference type="EC" id="7.-.-.-" evidence="10"/>
<dbReference type="STRING" id="1122240.GCA_000620105_03601"/>
<accession>A0A2S0PDJ2</accession>
<dbReference type="KEGG" id="maer:DAI18_16315"/>
<feature type="transmembrane region" description="Helical" evidence="10">
    <location>
        <begin position="39"/>
        <end position="56"/>
    </location>
</feature>
<evidence type="ECO:0000256" key="6">
    <source>
        <dbReference type="ARBA" id="ARBA00022967"/>
    </source>
</evidence>
<dbReference type="EMBL" id="CP028519">
    <property type="protein sequence ID" value="AVY95436.1"/>
    <property type="molecule type" value="Genomic_DNA"/>
</dbReference>
<evidence type="ECO:0000256" key="5">
    <source>
        <dbReference type="ARBA" id="ARBA00022692"/>
    </source>
</evidence>
<sequence>MPTSPYLAKPTRVSHIMLTVIAALLPGLLVSVYVFGAGVLLQLVLASLACLGFEAAMLRARGLPLRPFLADGSAWVTAWLLALSFPPLGPWWLLVVASFFAIVVAKHLYGGLGNNPFNPAMVGFAVMIISFPAQMSQWAAPYGSLSAWEQVVHILTRQLPERVALDAVSAATPLDYLKTRLSAGQGLDDALHGPVFGYLAGAGAEWVAAAFALGGLYLLARRLLSWHAPVAMLTTLAVVAALFHALDPSRFVGAPLHLLAGASMLGAWFIVTDPVTGPVTPRGKLLFGAGVGLLLWVIRSFGSFPDGMAFAILLMNIAVPLIDRYTQPPVFGHDKAAP</sequence>
<feature type="modified residue" description="FMN phosphoryl threonine" evidence="10">
    <location>
        <position position="172"/>
    </location>
</feature>
<name>A0A2S0PDJ2_9NEIS</name>
<keyword evidence="5 10" id="KW-0812">Transmembrane</keyword>
<dbReference type="Pfam" id="PF03116">
    <property type="entry name" value="NQR2_RnfD_RnfE"/>
    <property type="match status" value="1"/>
</dbReference>
<feature type="transmembrane region" description="Helical" evidence="10">
    <location>
        <begin position="68"/>
        <end position="85"/>
    </location>
</feature>
<feature type="transmembrane region" description="Helical" evidence="10">
    <location>
        <begin position="226"/>
        <end position="246"/>
    </location>
</feature>
<evidence type="ECO:0000256" key="1">
    <source>
        <dbReference type="ARBA" id="ARBA00022448"/>
    </source>
</evidence>
<keyword evidence="9 10" id="KW-0472">Membrane</keyword>
<feature type="transmembrane region" description="Helical" evidence="10">
    <location>
        <begin position="283"/>
        <end position="301"/>
    </location>
</feature>
<keyword evidence="3 10" id="KW-0285">Flavoprotein</keyword>
<evidence type="ECO:0000256" key="2">
    <source>
        <dbReference type="ARBA" id="ARBA00022553"/>
    </source>
</evidence>
<proteinExistence type="inferred from homology"/>
<keyword evidence="7 10" id="KW-0249">Electron transport</keyword>
<keyword evidence="1 10" id="KW-0813">Transport</keyword>
<dbReference type="RefSeq" id="WP_028500376.1">
    <property type="nucleotide sequence ID" value="NZ_CALFSO010000014.1"/>
</dbReference>
<evidence type="ECO:0000256" key="7">
    <source>
        <dbReference type="ARBA" id="ARBA00022982"/>
    </source>
</evidence>
<keyword evidence="2 10" id="KW-0597">Phosphoprotein</keyword>